<feature type="non-terminal residue" evidence="2">
    <location>
        <position position="119"/>
    </location>
</feature>
<feature type="signal peptide" evidence="1">
    <location>
        <begin position="1"/>
        <end position="31"/>
    </location>
</feature>
<evidence type="ECO:0000256" key="1">
    <source>
        <dbReference type="SAM" id="SignalP"/>
    </source>
</evidence>
<evidence type="ECO:0000313" key="3">
    <source>
        <dbReference type="Proteomes" id="UP000317716"/>
    </source>
</evidence>
<name>A0A538SZS2_UNCEI</name>
<dbReference type="Proteomes" id="UP000317716">
    <property type="component" value="Unassembled WGS sequence"/>
</dbReference>
<sequence>MFRFAPLYSLRIRLRVLACLFAALLCAPALATAQTRSMFSNLANPAIGMNALFTGQAAPNIDAAYGLGFDEAEISLISVVDPYWTLVSNIVFLPDGTVDPEEVWVRSTNIPTVQLKLGK</sequence>
<reference evidence="2 3" key="1">
    <citation type="journal article" date="2019" name="Nat. Microbiol.">
        <title>Mediterranean grassland soil C-N compound turnover is dependent on rainfall and depth, and is mediated by genomically divergent microorganisms.</title>
        <authorList>
            <person name="Diamond S."/>
            <person name="Andeer P.F."/>
            <person name="Li Z."/>
            <person name="Crits-Christoph A."/>
            <person name="Burstein D."/>
            <person name="Anantharaman K."/>
            <person name="Lane K.R."/>
            <person name="Thomas B.C."/>
            <person name="Pan C."/>
            <person name="Northen T.R."/>
            <person name="Banfield J.F."/>
        </authorList>
    </citation>
    <scope>NUCLEOTIDE SEQUENCE [LARGE SCALE GENOMIC DNA]</scope>
    <source>
        <strain evidence="2">WS_2</strain>
    </source>
</reference>
<feature type="chain" id="PRO_5021803857" evidence="1">
    <location>
        <begin position="32"/>
        <end position="119"/>
    </location>
</feature>
<dbReference type="EMBL" id="VBOS01000145">
    <property type="protein sequence ID" value="TMQ56881.1"/>
    <property type="molecule type" value="Genomic_DNA"/>
</dbReference>
<gene>
    <name evidence="2" type="ORF">E6K72_04235</name>
</gene>
<keyword evidence="1" id="KW-0732">Signal</keyword>
<evidence type="ECO:0000313" key="2">
    <source>
        <dbReference type="EMBL" id="TMQ56881.1"/>
    </source>
</evidence>
<dbReference type="AlphaFoldDB" id="A0A538SZS2"/>
<accession>A0A538SZS2</accession>
<comment type="caution">
    <text evidence="2">The sequence shown here is derived from an EMBL/GenBank/DDBJ whole genome shotgun (WGS) entry which is preliminary data.</text>
</comment>
<protein>
    <submittedName>
        <fullName evidence="2">Uncharacterized protein</fullName>
    </submittedName>
</protein>
<organism evidence="2 3">
    <name type="scientific">Eiseniibacteriota bacterium</name>
    <dbReference type="NCBI Taxonomy" id="2212470"/>
    <lineage>
        <taxon>Bacteria</taxon>
        <taxon>Candidatus Eiseniibacteriota</taxon>
    </lineage>
</organism>
<proteinExistence type="predicted"/>